<protein>
    <recommendedName>
        <fullName evidence="4">LamG-like jellyroll fold domain-containing protein</fullName>
    </recommendedName>
</protein>
<evidence type="ECO:0000259" key="4">
    <source>
        <dbReference type="SMART" id="SM00560"/>
    </source>
</evidence>
<dbReference type="InterPro" id="IPR013320">
    <property type="entry name" value="ConA-like_dom_sf"/>
</dbReference>
<gene>
    <name evidence="5" type="ORF">KAK11_20870</name>
</gene>
<name>A0ABS5E429_9BURK</name>
<dbReference type="Pfam" id="PF26628">
    <property type="entry name" value="DUF8202"/>
    <property type="match status" value="1"/>
</dbReference>
<keyword evidence="6" id="KW-1185">Reference proteome</keyword>
<keyword evidence="1" id="KW-0732">Signal</keyword>
<dbReference type="Pfam" id="PF13385">
    <property type="entry name" value="Laminin_G_3"/>
    <property type="match status" value="1"/>
</dbReference>
<dbReference type="SUPFAM" id="SSF49899">
    <property type="entry name" value="Concanavalin A-like lectins/glucanases"/>
    <property type="match status" value="2"/>
</dbReference>
<dbReference type="Proteomes" id="UP000672097">
    <property type="component" value="Unassembled WGS sequence"/>
</dbReference>
<proteinExistence type="predicted"/>
<evidence type="ECO:0000313" key="5">
    <source>
        <dbReference type="EMBL" id="MBQ0937791.1"/>
    </source>
</evidence>
<evidence type="ECO:0000256" key="1">
    <source>
        <dbReference type="ARBA" id="ARBA00022729"/>
    </source>
</evidence>
<sequence>MTLNGNATVAGSSLQLTASVGSQVASAWKTAPVSTSKSFVTSFAFQLIGSPTQADGISFAMQSAGLNAIGGVGGGIGVDGISNHVNLTISSWTNNRIGFGNNAVGTKPAPNALGSCSSVVGNFTLSYQAEHNILSLYGTYAACGANFTVADSLNVNLQSKFGSTMYVGFTGATGGAVATQTITSWSLISTGDLVMHHKFDNATGLDTSPNTDSTGNGFGGTFVGNAAMGAAPPAFCGGQSWAKFSGGSRVQVTQHAALSPRPNFSVALWARADGSQGTWRTPLMMRDEFPTRGFNLYASTSNQWQFWTGRGDSAPPYWDSISAGAVALGQWVHIAATYQATSGPDANGVYTGVGTLYINGVASGTNNSMRYLPSWSNSLTIGANALNGTAFDGAVDDVRLYGRALAANEVQNITQAYCRPGGMPSAAWWSQASSISQADNSDIATWTNDANPSKGLSGSATRPKFRNNNAQNINFNPVVEFTTNQSFTAASMLTTQAWSQGHYALVGYPTANMTNVMLLGEYGVPVNGWDGRFGIHFPHDGDVIWDSADASVSRARYTDSNLINRVSVFTFFKDASTASPFGVKQAIRKNGVQMATASSPSPLTGANGTFSVGNAGAGWRGILAEGVMMLGNTMSNAQAQQLESYLAVKYGVTLGGNGAPATSYLNSAGSTIWSAGTGYHNNIVALGRDDTSKLNQLISRSVNSGDQITVISGTAMPSSASLITPTTGAMALATDLSYVVMGDNGQSSTTTATITVGTLAGRARSSRIWRLQATGTVPSQLSICVPDSMLPSGFTSGGSALWLSTATAQDFSTGTADTTMTAATCVASGAGVSTGVPGRIATVSNAVLNGMGGVGYFTVTRRLLDHIEISASSNSGVTCAPTTYTIKACGDASCSSLFTGGLTGSLSLTGAGVSTLFPSGASFSIPAGSSSTTISAQVTSVSTATVGVTSLSLTPGHSSPVWCGLGAAASSTGACTMAVGSAGFLFDVPDHYAGASQALSIKAVRTSDNAQVCVPAFANVTRAIKATCAYVNPSSGSSPVQLGAVKLNAGNSSAACDATGQTLNLAFDANGATSTTAQYWDAGRVQLSLSYTGSVGTNDAGLSLSGSDQFIAAPMGFIVTDYPSVATAGSPFSFKIKALAWGSNINVLPNFGQESPREGVVLDWVRSEPLGVGAQSGSFSGTLGLFSGGVADVSAASWSEVGRVSPTARLASNSYLGSGLTAAGNPIGVMGWTHCASEAGGSANPCVIPSGVMAAVYYGIGAYGFMKTGQSGSVPCSNAYFGDPASGSPKACYYTALSGAGSVTTHVQVKPARLELAATAACGSFSYAGQPFGVTARAKNALGAITQNYAGTVARSVNLTDASGNTTGSLTGSIPASAFSLGVASLPSSAGTAPVFSFTNKLTAPQTISVRATDTDGVSSNGYDASQFLRSGRLQMSNAFGNEKSPLQVPLQLQYWSGKSWVLNGADTCTVIPTASVVRARTLNHNNTPASWSTVVSGISLSGGSGFITLAAPSFNGTGTVDLAINLGAGSSDNSCNSVVGSATGAALPWLRSRQGSCASSFDRDPSARASFGIFAPETRKLIHIRDIY</sequence>
<keyword evidence="2" id="KW-1015">Disulfide bond</keyword>
<dbReference type="Gene3D" id="2.60.120.200">
    <property type="match status" value="2"/>
</dbReference>
<reference evidence="5 6" key="1">
    <citation type="submission" date="2021-04" db="EMBL/GenBank/DDBJ databases">
        <title>The genome sequence of type strain Ideonella paludis KCTC 32238.</title>
        <authorList>
            <person name="Liu Y."/>
        </authorList>
    </citation>
    <scope>NUCLEOTIDE SEQUENCE [LARGE SCALE GENOMIC DNA]</scope>
    <source>
        <strain evidence="5 6">KCTC 32238</strain>
    </source>
</reference>
<organism evidence="5 6">
    <name type="scientific">Ideonella paludis</name>
    <dbReference type="NCBI Taxonomy" id="1233411"/>
    <lineage>
        <taxon>Bacteria</taxon>
        <taxon>Pseudomonadati</taxon>
        <taxon>Pseudomonadota</taxon>
        <taxon>Betaproteobacteria</taxon>
        <taxon>Burkholderiales</taxon>
        <taxon>Sphaerotilaceae</taxon>
        <taxon>Ideonella</taxon>
    </lineage>
</organism>
<feature type="compositionally biased region" description="Polar residues" evidence="3">
    <location>
        <begin position="443"/>
        <end position="460"/>
    </location>
</feature>
<dbReference type="Pfam" id="PF20419">
    <property type="entry name" value="DUF6701"/>
    <property type="match status" value="2"/>
</dbReference>
<dbReference type="InterPro" id="IPR046524">
    <property type="entry name" value="DUF6701"/>
</dbReference>
<dbReference type="InterPro" id="IPR001220">
    <property type="entry name" value="Legume_lectin_dom"/>
</dbReference>
<dbReference type="InterPro" id="IPR058515">
    <property type="entry name" value="DUF8202"/>
</dbReference>
<feature type="domain" description="LamG-like jellyroll fold" evidence="4">
    <location>
        <begin position="262"/>
        <end position="408"/>
    </location>
</feature>
<accession>A0ABS5E429</accession>
<feature type="region of interest" description="Disordered" evidence="3">
    <location>
        <begin position="443"/>
        <end position="469"/>
    </location>
</feature>
<dbReference type="Pfam" id="PF00139">
    <property type="entry name" value="Lectin_legB"/>
    <property type="match status" value="1"/>
</dbReference>
<dbReference type="InterPro" id="IPR006558">
    <property type="entry name" value="LamG-like"/>
</dbReference>
<evidence type="ECO:0000313" key="6">
    <source>
        <dbReference type="Proteomes" id="UP000672097"/>
    </source>
</evidence>
<comment type="caution">
    <text evidence="5">The sequence shown here is derived from an EMBL/GenBank/DDBJ whole genome shotgun (WGS) entry which is preliminary data.</text>
</comment>
<evidence type="ECO:0000256" key="3">
    <source>
        <dbReference type="SAM" id="MobiDB-lite"/>
    </source>
</evidence>
<dbReference type="SMART" id="SM00560">
    <property type="entry name" value="LamGL"/>
    <property type="match status" value="1"/>
</dbReference>
<dbReference type="EMBL" id="JAGQDG010000010">
    <property type="protein sequence ID" value="MBQ0937791.1"/>
    <property type="molecule type" value="Genomic_DNA"/>
</dbReference>
<evidence type="ECO:0000256" key="2">
    <source>
        <dbReference type="ARBA" id="ARBA00023157"/>
    </source>
</evidence>